<dbReference type="OrthoDB" id="8899035at2759"/>
<keyword evidence="3" id="KW-1185">Reference proteome</keyword>
<proteinExistence type="predicted"/>
<feature type="compositionally biased region" description="Polar residues" evidence="1">
    <location>
        <begin position="258"/>
        <end position="268"/>
    </location>
</feature>
<feature type="region of interest" description="Disordered" evidence="1">
    <location>
        <begin position="1"/>
        <end position="21"/>
    </location>
</feature>
<organism evidence="2 3">
    <name type="scientific">Oryzias javanicus</name>
    <name type="common">Javanese ricefish</name>
    <name type="synonym">Aplocheilus javanicus</name>
    <dbReference type="NCBI Taxonomy" id="123683"/>
    <lineage>
        <taxon>Eukaryota</taxon>
        <taxon>Metazoa</taxon>
        <taxon>Chordata</taxon>
        <taxon>Craniata</taxon>
        <taxon>Vertebrata</taxon>
        <taxon>Euteleostomi</taxon>
        <taxon>Actinopterygii</taxon>
        <taxon>Neopterygii</taxon>
        <taxon>Teleostei</taxon>
        <taxon>Neoteleostei</taxon>
        <taxon>Acanthomorphata</taxon>
        <taxon>Ovalentaria</taxon>
        <taxon>Atherinomorphae</taxon>
        <taxon>Beloniformes</taxon>
        <taxon>Adrianichthyidae</taxon>
        <taxon>Oryziinae</taxon>
        <taxon>Oryzias</taxon>
    </lineage>
</organism>
<reference evidence="2 3" key="2">
    <citation type="submission" date="2019-01" db="EMBL/GenBank/DDBJ databases">
        <title>A chromosome length genome reference of the Java medaka (oryzias javanicus).</title>
        <authorList>
            <person name="Herpin A."/>
            <person name="Takehana Y."/>
            <person name="Naruse K."/>
            <person name="Ansai S."/>
            <person name="Kawaguchi M."/>
        </authorList>
    </citation>
    <scope>NUCLEOTIDE SEQUENCE [LARGE SCALE GENOMIC DNA]</scope>
    <source>
        <strain evidence="2">RS831</strain>
        <tissue evidence="2">Whole body</tissue>
    </source>
</reference>
<feature type="compositionally biased region" description="Polar residues" evidence="1">
    <location>
        <begin position="765"/>
        <end position="775"/>
    </location>
</feature>
<accession>A0A437CAH4</accession>
<sequence length="775" mass="86079">MAFRRPAAQRKPPSWRRSGNDSYWESLMSEGDWVPSPQRTPRPQSAIEGAQLDHWLEHLQTLQNATEAPLFYDRTSTVKSIPSFSRGSSSCGSSNLGSQESIPAGFVPVSERRRSWERAHITEAPQREQAHLSCLSSVKFGWLPIQRKVMGLEDATSPNQLLDHRPGQLRPKQPITPTLQNNQAPLYGGGERSHTSSSAFRGKTWRTRDQGSPSDKEVPDKSSSPDDEKDRPVSWQALRRGWMSSRTSVFPGVDRNNDLLTGTSSSRKSPLMSPKPHNHSPLMCTASADPHSQHPETSHKPLQRTNSLQPLKAMTPLNTQASSEVATLIPQNKTSISSITISSRKVGRTASLPGCITPSSRTSSSPSPTLDEQPMDPDSRQVRVQRKATIVKVTEQRVISSPNVVRARTPPEGQGSDTVVRRRKATIIKVTEHKESYSPAKTAFRNPEYRHSYTEGVFQNKSTWGHSGHNGVRLNSPSNSISPITSDTEKHDTLHRSTLSLFVSKPAITAGPVFSEVSPKASGRRSDTLHRPLSCYGKLTGHYEPSQDQTDARKLSLGTHINPRDNGSINPGRAARETDAQTAHREEKCKFQPSVDRTRRASPSLTLIKASEPHSQQSQEEVLALNAAAIIANIKLQRQLSQRKKSSGTSEESLDREVKEERNTKLYPDQNEVDHNKQPLATFVPPRLAQERSDETISLQQALQLSRPDFILRSQSRVLEVERKAQERISGDRQMGAALSQKEDSTTQFTSVNGNPFKSKGRAALQTQMQPRSHK</sequence>
<dbReference type="EMBL" id="CM012455">
    <property type="protein sequence ID" value="RVE59765.1"/>
    <property type="molecule type" value="Genomic_DNA"/>
</dbReference>
<feature type="region of interest" description="Disordered" evidence="1">
    <location>
        <begin position="728"/>
        <end position="775"/>
    </location>
</feature>
<name>A0A437CAH4_ORYJA</name>
<dbReference type="GO" id="GO:0005813">
    <property type="term" value="C:centrosome"/>
    <property type="evidence" value="ECO:0007669"/>
    <property type="project" value="UniProtKB-SubCell"/>
</dbReference>
<reference evidence="2 3" key="1">
    <citation type="submission" date="2018-11" db="EMBL/GenBank/DDBJ databases">
        <authorList>
            <person name="Lopez-Roques C."/>
            <person name="Donnadieu C."/>
            <person name="Bouchez O."/>
            <person name="Klopp C."/>
            <person name="Cabau C."/>
            <person name="Zahm M."/>
        </authorList>
    </citation>
    <scope>NUCLEOTIDE SEQUENCE [LARGE SCALE GENOMIC DNA]</scope>
    <source>
        <strain evidence="2">RS831</strain>
        <tissue evidence="2">Whole body</tissue>
    </source>
</reference>
<feature type="compositionally biased region" description="Polar residues" evidence="1">
    <location>
        <begin position="746"/>
        <end position="756"/>
    </location>
</feature>
<feature type="compositionally biased region" description="Basic and acidic residues" evidence="1">
    <location>
        <begin position="653"/>
        <end position="664"/>
    </location>
</feature>
<feature type="compositionally biased region" description="Polar residues" evidence="1">
    <location>
        <begin position="175"/>
        <end position="184"/>
    </location>
</feature>
<feature type="compositionally biased region" description="Basic and acidic residues" evidence="1">
    <location>
        <begin position="574"/>
        <end position="590"/>
    </location>
</feature>
<feature type="region of interest" description="Disordered" evidence="1">
    <location>
        <begin position="560"/>
        <end position="600"/>
    </location>
</feature>
<feature type="region of interest" description="Disordered" evidence="1">
    <location>
        <begin position="157"/>
        <end position="302"/>
    </location>
</feature>
<protein>
    <submittedName>
        <fullName evidence="2">Uncharacterized protein</fullName>
    </submittedName>
</protein>
<feature type="region of interest" description="Disordered" evidence="1">
    <location>
        <begin position="343"/>
        <end position="383"/>
    </location>
</feature>
<feature type="compositionally biased region" description="Basic and acidic residues" evidence="1">
    <location>
        <begin position="206"/>
        <end position="232"/>
    </location>
</feature>
<feature type="compositionally biased region" description="Low complexity" evidence="1">
    <location>
        <begin position="357"/>
        <end position="369"/>
    </location>
</feature>
<dbReference type="Proteomes" id="UP000283210">
    <property type="component" value="Chromosome 19"/>
</dbReference>
<evidence type="ECO:0000313" key="3">
    <source>
        <dbReference type="Proteomes" id="UP000283210"/>
    </source>
</evidence>
<feature type="region of interest" description="Disordered" evidence="1">
    <location>
        <begin position="638"/>
        <end position="672"/>
    </location>
</feature>
<dbReference type="AlphaFoldDB" id="A0A437CAH4"/>
<evidence type="ECO:0000256" key="1">
    <source>
        <dbReference type="SAM" id="MobiDB-lite"/>
    </source>
</evidence>
<evidence type="ECO:0000313" key="2">
    <source>
        <dbReference type="EMBL" id="RVE59765.1"/>
    </source>
</evidence>
<gene>
    <name evidence="2" type="ORF">OJAV_G00191780</name>
</gene>